<dbReference type="AlphaFoldDB" id="A0A451BRA4"/>
<dbReference type="EC" id="2.1.1.170" evidence="6"/>
<keyword evidence="2 6" id="KW-0698">rRNA processing</keyword>
<evidence type="ECO:0000256" key="2">
    <source>
        <dbReference type="ARBA" id="ARBA00022552"/>
    </source>
</evidence>
<comment type="catalytic activity">
    <reaction evidence="6">
        <text>guanosine(527) in 16S rRNA + S-adenosyl-L-methionine = N(7)-methylguanosine(527) in 16S rRNA + S-adenosyl-L-homocysteine</text>
        <dbReference type="Rhea" id="RHEA:42732"/>
        <dbReference type="Rhea" id="RHEA-COMP:10209"/>
        <dbReference type="Rhea" id="RHEA-COMP:10210"/>
        <dbReference type="ChEBI" id="CHEBI:57856"/>
        <dbReference type="ChEBI" id="CHEBI:59789"/>
        <dbReference type="ChEBI" id="CHEBI:74269"/>
        <dbReference type="ChEBI" id="CHEBI:74480"/>
        <dbReference type="EC" id="2.1.1.170"/>
    </reaction>
</comment>
<comment type="similarity">
    <text evidence="6">Belongs to the methyltransferase superfamily. RNA methyltransferase RsmG family.</text>
</comment>
<name>A0A451BRA4_9GAMM</name>
<feature type="binding site" evidence="6">
    <location>
        <position position="100"/>
    </location>
    <ligand>
        <name>S-adenosyl-L-methionine</name>
        <dbReference type="ChEBI" id="CHEBI:59789"/>
    </ligand>
</feature>
<dbReference type="Gene3D" id="3.40.50.150">
    <property type="entry name" value="Vaccinia Virus protein VP39"/>
    <property type="match status" value="1"/>
</dbReference>
<protein>
    <recommendedName>
        <fullName evidence="6">Ribosomal RNA small subunit methyltransferase G</fullName>
        <ecNumber evidence="6">2.1.1.170</ecNumber>
    </recommendedName>
    <alternativeName>
        <fullName evidence="6">16S rRNA 7-methylguanosine methyltransferase</fullName>
        <shortName evidence="6">16S rRNA m7G methyltransferase</shortName>
    </alternativeName>
</protein>
<feature type="binding site" evidence="6">
    <location>
        <begin position="151"/>
        <end position="152"/>
    </location>
    <ligand>
        <name>S-adenosyl-L-methionine</name>
        <dbReference type="ChEBI" id="CHEBI:59789"/>
    </ligand>
</feature>
<evidence type="ECO:0000256" key="1">
    <source>
        <dbReference type="ARBA" id="ARBA00022490"/>
    </source>
</evidence>
<gene>
    <name evidence="6" type="primary">rsmG</name>
    <name evidence="7" type="ORF">BECKSD772D_GA0070982_11623</name>
</gene>
<dbReference type="Pfam" id="PF02527">
    <property type="entry name" value="GidB"/>
    <property type="match status" value="1"/>
</dbReference>
<feature type="binding site" evidence="6">
    <location>
        <position position="166"/>
    </location>
    <ligand>
        <name>S-adenosyl-L-methionine</name>
        <dbReference type="ChEBI" id="CHEBI:59789"/>
    </ligand>
</feature>
<comment type="function">
    <text evidence="6">Specifically methylates the N7 position of guanine in position 527 of 16S rRNA.</text>
</comment>
<dbReference type="InterPro" id="IPR029063">
    <property type="entry name" value="SAM-dependent_MTases_sf"/>
</dbReference>
<keyword evidence="3 6" id="KW-0489">Methyltransferase</keyword>
<dbReference type="SUPFAM" id="SSF53335">
    <property type="entry name" value="S-adenosyl-L-methionine-dependent methyltransferases"/>
    <property type="match status" value="1"/>
</dbReference>
<dbReference type="PANTHER" id="PTHR31760:SF0">
    <property type="entry name" value="S-ADENOSYL-L-METHIONINE-DEPENDENT METHYLTRANSFERASES SUPERFAMILY PROTEIN"/>
    <property type="match status" value="1"/>
</dbReference>
<evidence type="ECO:0000256" key="4">
    <source>
        <dbReference type="ARBA" id="ARBA00022679"/>
    </source>
</evidence>
<comment type="caution">
    <text evidence="6">Lacks conserved residue(s) required for the propagation of feature annotation.</text>
</comment>
<evidence type="ECO:0000256" key="3">
    <source>
        <dbReference type="ARBA" id="ARBA00022603"/>
    </source>
</evidence>
<keyword evidence="4 6" id="KW-0808">Transferase</keyword>
<comment type="subcellular location">
    <subcellularLocation>
        <location evidence="6">Cytoplasm</location>
    </subcellularLocation>
</comment>
<feature type="binding site" evidence="6">
    <location>
        <position position="105"/>
    </location>
    <ligand>
        <name>S-adenosyl-L-methionine</name>
        <dbReference type="ChEBI" id="CHEBI:59789"/>
    </ligand>
</feature>
<keyword evidence="1 6" id="KW-0963">Cytoplasm</keyword>
<dbReference type="NCBIfam" id="TIGR00138">
    <property type="entry name" value="rsmG_gidB"/>
    <property type="match status" value="1"/>
</dbReference>
<keyword evidence="5 6" id="KW-0949">S-adenosyl-L-methionine</keyword>
<evidence type="ECO:0000313" key="7">
    <source>
        <dbReference type="EMBL" id="VFK80826.1"/>
    </source>
</evidence>
<accession>A0A451BRA4</accession>
<dbReference type="PIRSF" id="PIRSF003078">
    <property type="entry name" value="GidB"/>
    <property type="match status" value="1"/>
</dbReference>
<organism evidence="7">
    <name type="scientific">Candidatus Kentrum sp. SD</name>
    <dbReference type="NCBI Taxonomy" id="2126332"/>
    <lineage>
        <taxon>Bacteria</taxon>
        <taxon>Pseudomonadati</taxon>
        <taxon>Pseudomonadota</taxon>
        <taxon>Gammaproteobacteria</taxon>
        <taxon>Candidatus Kentrum</taxon>
    </lineage>
</organism>
<dbReference type="InterPro" id="IPR003682">
    <property type="entry name" value="rRNA_ssu_MeTfrase_G"/>
</dbReference>
<dbReference type="GO" id="GO:0070043">
    <property type="term" value="F:rRNA (guanine-N7-)-methyltransferase activity"/>
    <property type="evidence" value="ECO:0007669"/>
    <property type="project" value="UniProtKB-UniRule"/>
</dbReference>
<evidence type="ECO:0000256" key="6">
    <source>
        <dbReference type="HAMAP-Rule" id="MF_00074"/>
    </source>
</evidence>
<dbReference type="PANTHER" id="PTHR31760">
    <property type="entry name" value="S-ADENOSYL-L-METHIONINE-DEPENDENT METHYLTRANSFERASES SUPERFAMILY PROTEIN"/>
    <property type="match status" value="1"/>
</dbReference>
<proteinExistence type="inferred from homology"/>
<evidence type="ECO:0000256" key="5">
    <source>
        <dbReference type="ARBA" id="ARBA00022691"/>
    </source>
</evidence>
<dbReference type="CDD" id="cd02440">
    <property type="entry name" value="AdoMet_MTases"/>
    <property type="match status" value="1"/>
</dbReference>
<dbReference type="GO" id="GO:0005829">
    <property type="term" value="C:cytosol"/>
    <property type="evidence" value="ECO:0007669"/>
    <property type="project" value="TreeGrafter"/>
</dbReference>
<reference evidence="7" key="1">
    <citation type="submission" date="2019-02" db="EMBL/GenBank/DDBJ databases">
        <authorList>
            <person name="Gruber-Vodicka R. H."/>
            <person name="Seah K. B. B."/>
        </authorList>
    </citation>
    <scope>NUCLEOTIDE SEQUENCE</scope>
    <source>
        <strain evidence="7">BECK_S127</strain>
    </source>
</reference>
<dbReference type="HAMAP" id="MF_00074">
    <property type="entry name" value="16SrRNA_methyltr_G"/>
    <property type="match status" value="1"/>
</dbReference>
<dbReference type="EMBL" id="CAADHB010000162">
    <property type="protein sequence ID" value="VFK80826.1"/>
    <property type="molecule type" value="Genomic_DNA"/>
</dbReference>
<sequence length="246" mass="26995">MFCKTGFIPEARWEINELSDRKITTNPILQSLEWGVGQTGIALGEKAHDALVRYVGLLARWNRAYNLTSVRDPIGMVQHHILDCLVILPHVRGTRLLDVGTGAGLPGIVLAIARPDLECVLLDGNGKKTRFCKQVAMELGLSNVKVLQLRAEKYAPEIPFTTMTARAFGPLSVLRRHAARLLARDGRLLAMKGTMKEIVKELDDAPPKGPGGGRHPDFGGPRIVPLHVPNLAAERHLVIIEHALTI</sequence>